<protein>
    <recommendedName>
        <fullName evidence="1">DUF5641 domain-containing protein</fullName>
    </recommendedName>
</protein>
<evidence type="ECO:0000259" key="1">
    <source>
        <dbReference type="Pfam" id="PF18701"/>
    </source>
</evidence>
<gene>
    <name evidence="2" type="ORF">FF38_13590</name>
</gene>
<keyword evidence="3" id="KW-1185">Reference proteome</keyword>
<organism evidence="2 3">
    <name type="scientific">Lucilia cuprina</name>
    <name type="common">Green bottle fly</name>
    <name type="synonym">Australian sheep blowfly</name>
    <dbReference type="NCBI Taxonomy" id="7375"/>
    <lineage>
        <taxon>Eukaryota</taxon>
        <taxon>Metazoa</taxon>
        <taxon>Ecdysozoa</taxon>
        <taxon>Arthropoda</taxon>
        <taxon>Hexapoda</taxon>
        <taxon>Insecta</taxon>
        <taxon>Pterygota</taxon>
        <taxon>Neoptera</taxon>
        <taxon>Endopterygota</taxon>
        <taxon>Diptera</taxon>
        <taxon>Brachycera</taxon>
        <taxon>Muscomorpha</taxon>
        <taxon>Oestroidea</taxon>
        <taxon>Calliphoridae</taxon>
        <taxon>Luciliinae</taxon>
        <taxon>Lucilia</taxon>
    </lineage>
</organism>
<evidence type="ECO:0000313" key="3">
    <source>
        <dbReference type="Proteomes" id="UP000037069"/>
    </source>
</evidence>
<comment type="caution">
    <text evidence="2">The sequence shown here is derived from an EMBL/GenBank/DDBJ whole genome shotgun (WGS) entry which is preliminary data.</text>
</comment>
<dbReference type="Proteomes" id="UP000037069">
    <property type="component" value="Unassembled WGS sequence"/>
</dbReference>
<sequence length="62" mass="7312">MVIVKEYDSPLIKWHLSRIVETIKGADDKVRVVPKLMMVNTKWLLQKYVNYQYIEPAYGGEI</sequence>
<evidence type="ECO:0000313" key="2">
    <source>
        <dbReference type="EMBL" id="KNC22462.1"/>
    </source>
</evidence>
<dbReference type="AlphaFoldDB" id="A0A0L0BR02"/>
<dbReference type="Pfam" id="PF18701">
    <property type="entry name" value="DUF5641"/>
    <property type="match status" value="1"/>
</dbReference>
<accession>A0A0L0BR02</accession>
<feature type="domain" description="DUF5641" evidence="1">
    <location>
        <begin position="1"/>
        <end position="33"/>
    </location>
</feature>
<reference evidence="2 3" key="1">
    <citation type="journal article" date="2015" name="Nat. Commun.">
        <title>Lucilia cuprina genome unlocks parasitic fly biology to underpin future interventions.</title>
        <authorList>
            <person name="Anstead C.A."/>
            <person name="Korhonen P.K."/>
            <person name="Young N.D."/>
            <person name="Hall R.S."/>
            <person name="Jex A.R."/>
            <person name="Murali S.C."/>
            <person name="Hughes D.S."/>
            <person name="Lee S.F."/>
            <person name="Perry T."/>
            <person name="Stroehlein A.J."/>
            <person name="Ansell B.R."/>
            <person name="Breugelmans B."/>
            <person name="Hofmann A."/>
            <person name="Qu J."/>
            <person name="Dugan S."/>
            <person name="Lee S.L."/>
            <person name="Chao H."/>
            <person name="Dinh H."/>
            <person name="Han Y."/>
            <person name="Doddapaneni H.V."/>
            <person name="Worley K.C."/>
            <person name="Muzny D.M."/>
            <person name="Ioannidis P."/>
            <person name="Waterhouse R.M."/>
            <person name="Zdobnov E.M."/>
            <person name="James P.J."/>
            <person name="Bagnall N.H."/>
            <person name="Kotze A.C."/>
            <person name="Gibbs R.A."/>
            <person name="Richards S."/>
            <person name="Batterham P."/>
            <person name="Gasser R.B."/>
        </authorList>
    </citation>
    <scope>NUCLEOTIDE SEQUENCE [LARGE SCALE GENOMIC DNA]</scope>
    <source>
        <strain evidence="2 3">LS</strain>
        <tissue evidence="2">Full body</tissue>
    </source>
</reference>
<proteinExistence type="predicted"/>
<dbReference type="EMBL" id="JRES01001496">
    <property type="protein sequence ID" value="KNC22462.1"/>
    <property type="molecule type" value="Genomic_DNA"/>
</dbReference>
<dbReference type="InterPro" id="IPR040676">
    <property type="entry name" value="DUF5641"/>
</dbReference>
<name>A0A0L0BR02_LUCCU</name>